<accession>A0A5B8U1G4</accession>
<dbReference type="Proteomes" id="UP000321805">
    <property type="component" value="Chromosome"/>
</dbReference>
<evidence type="ECO:0000256" key="3">
    <source>
        <dbReference type="SAM" id="MobiDB-lite"/>
    </source>
</evidence>
<dbReference type="KEGG" id="bsol:FSW04_04065"/>
<gene>
    <name evidence="4" type="ORF">FSW04_04065</name>
</gene>
<evidence type="ECO:0000313" key="5">
    <source>
        <dbReference type="Proteomes" id="UP000321805"/>
    </source>
</evidence>
<comment type="similarity">
    <text evidence="1">Belongs to the FlgD family.</text>
</comment>
<proteinExistence type="inferred from homology"/>
<dbReference type="AlphaFoldDB" id="A0A5B8U1G4"/>
<evidence type="ECO:0008006" key="6">
    <source>
        <dbReference type="Google" id="ProtNLM"/>
    </source>
</evidence>
<feature type="compositionally biased region" description="Polar residues" evidence="3">
    <location>
        <begin position="1"/>
        <end position="11"/>
    </location>
</feature>
<dbReference type="InterPro" id="IPR005648">
    <property type="entry name" value="FlgD"/>
</dbReference>
<sequence length="129" mass="13544">MATNPISTSYVPPSAQPKSAASSTLDKNGFLKMLTEQIKNQDPSSNQDPNQYFQTISSMTMVEQMTNVATMQRQASATALLGRTVSYTDLNGAPVTGVVDNVTLAGSDGPTLSINGVAGITMDKIGSVR</sequence>
<dbReference type="OrthoDB" id="9785233at2"/>
<dbReference type="GO" id="GO:0044781">
    <property type="term" value="P:bacterial-type flagellum organization"/>
    <property type="evidence" value="ECO:0007669"/>
    <property type="project" value="UniProtKB-KW"/>
</dbReference>
<evidence type="ECO:0000256" key="2">
    <source>
        <dbReference type="ARBA" id="ARBA00022795"/>
    </source>
</evidence>
<protein>
    <recommendedName>
        <fullName evidence="6">Flagellar hook capping protein</fullName>
    </recommendedName>
</protein>
<dbReference type="Pfam" id="PF03963">
    <property type="entry name" value="FlgD"/>
    <property type="match status" value="1"/>
</dbReference>
<feature type="region of interest" description="Disordered" evidence="3">
    <location>
        <begin position="1"/>
        <end position="26"/>
    </location>
</feature>
<keyword evidence="5" id="KW-1185">Reference proteome</keyword>
<evidence type="ECO:0000313" key="4">
    <source>
        <dbReference type="EMBL" id="QEC46843.1"/>
    </source>
</evidence>
<feature type="compositionally biased region" description="Low complexity" evidence="3">
    <location>
        <begin position="12"/>
        <end position="23"/>
    </location>
</feature>
<evidence type="ECO:0000256" key="1">
    <source>
        <dbReference type="ARBA" id="ARBA00010577"/>
    </source>
</evidence>
<name>A0A5B8U1G4_9ACTN</name>
<dbReference type="EMBL" id="CP042430">
    <property type="protein sequence ID" value="QEC46843.1"/>
    <property type="molecule type" value="Genomic_DNA"/>
</dbReference>
<dbReference type="RefSeq" id="WP_146916529.1">
    <property type="nucleotide sequence ID" value="NZ_CP042430.1"/>
</dbReference>
<reference evidence="4 5" key="1">
    <citation type="journal article" date="2018" name="J. Microbiol.">
        <title>Baekduia soli gen. nov., sp. nov., a novel bacterium isolated from the soil of Baekdu Mountain and proposal of a novel family name, Baekduiaceae fam. nov.</title>
        <authorList>
            <person name="An D.S."/>
            <person name="Siddiqi M.Z."/>
            <person name="Kim K.H."/>
            <person name="Yu H.S."/>
            <person name="Im W.T."/>
        </authorList>
    </citation>
    <scope>NUCLEOTIDE SEQUENCE [LARGE SCALE GENOMIC DNA]</scope>
    <source>
        <strain evidence="4 5">BR7-21</strain>
    </source>
</reference>
<keyword evidence="2" id="KW-1005">Bacterial flagellum biogenesis</keyword>
<organism evidence="4 5">
    <name type="scientific">Baekduia soli</name>
    <dbReference type="NCBI Taxonomy" id="496014"/>
    <lineage>
        <taxon>Bacteria</taxon>
        <taxon>Bacillati</taxon>
        <taxon>Actinomycetota</taxon>
        <taxon>Thermoleophilia</taxon>
        <taxon>Solirubrobacterales</taxon>
        <taxon>Baekduiaceae</taxon>
        <taxon>Baekduia</taxon>
    </lineage>
</organism>